<accession>A0ABD5UQD3</accession>
<organism evidence="1 2">
    <name type="scientific">Halopenitus salinus</name>
    <dbReference type="NCBI Taxonomy" id="1198295"/>
    <lineage>
        <taxon>Archaea</taxon>
        <taxon>Methanobacteriati</taxon>
        <taxon>Methanobacteriota</taxon>
        <taxon>Stenosarchaea group</taxon>
        <taxon>Halobacteria</taxon>
        <taxon>Halobacteriales</taxon>
        <taxon>Haloferacaceae</taxon>
        <taxon>Halopenitus</taxon>
    </lineage>
</organism>
<comment type="caution">
    <text evidence="1">The sequence shown here is derived from an EMBL/GenBank/DDBJ whole genome shotgun (WGS) entry which is preliminary data.</text>
</comment>
<dbReference type="EMBL" id="JBHSXL010000003">
    <property type="protein sequence ID" value="MFC6891654.1"/>
    <property type="molecule type" value="Genomic_DNA"/>
</dbReference>
<protein>
    <submittedName>
        <fullName evidence="1">LWR-salt protein</fullName>
    </submittedName>
</protein>
<name>A0ABD5UQD3_9EURY</name>
<proteinExistence type="predicted"/>
<evidence type="ECO:0000313" key="1">
    <source>
        <dbReference type="EMBL" id="MFC6891654.1"/>
    </source>
</evidence>
<dbReference type="NCBIfam" id="NF033910">
    <property type="entry name" value="LWR_salt"/>
    <property type="match status" value="1"/>
</dbReference>
<keyword evidence="2" id="KW-1185">Reference proteome</keyword>
<dbReference type="Proteomes" id="UP001596296">
    <property type="component" value="Unassembled WGS sequence"/>
</dbReference>
<evidence type="ECO:0000313" key="2">
    <source>
        <dbReference type="Proteomes" id="UP001596296"/>
    </source>
</evidence>
<reference evidence="1 2" key="1">
    <citation type="journal article" date="2019" name="Int. J. Syst. Evol. Microbiol.">
        <title>The Global Catalogue of Microorganisms (GCM) 10K type strain sequencing project: providing services to taxonomists for standard genome sequencing and annotation.</title>
        <authorList>
            <consortium name="The Broad Institute Genomics Platform"/>
            <consortium name="The Broad Institute Genome Sequencing Center for Infectious Disease"/>
            <person name="Wu L."/>
            <person name="Ma J."/>
        </authorList>
    </citation>
    <scope>NUCLEOTIDE SEQUENCE [LARGE SCALE GENOMIC DNA]</scope>
    <source>
        <strain evidence="1 2">SKJ47</strain>
    </source>
</reference>
<dbReference type="Pfam" id="PF26423">
    <property type="entry name" value="LWR_salt"/>
    <property type="match status" value="1"/>
</dbReference>
<gene>
    <name evidence="1" type="primary">lwrS</name>
    <name evidence="1" type="ORF">ACFQE9_03345</name>
</gene>
<dbReference type="AlphaFoldDB" id="A0ABD5UQD3"/>
<dbReference type="InterPro" id="IPR049798">
    <property type="entry name" value="LWR_salt"/>
</dbReference>
<sequence>MSDPAGSAEYVFGVTVRFKPTEVDVSPDRFETTMSISAPRPGFEGWRLFREWLWRGELTDDDRFTRVAEERLGLEAASGVDVVAVDFRELRTDRPYLDRLREAIAEDLEAYNADDVDSVLHKYLGSSIHVRE</sequence>
<dbReference type="RefSeq" id="WP_379740298.1">
    <property type="nucleotide sequence ID" value="NZ_JBHSVN010000001.1"/>
</dbReference>